<evidence type="ECO:0000256" key="1">
    <source>
        <dbReference type="SAM" id="MobiDB-lite"/>
    </source>
</evidence>
<evidence type="ECO:0000313" key="4">
    <source>
        <dbReference type="EMBL" id="CAD1846034.1"/>
    </source>
</evidence>
<dbReference type="Gene3D" id="2.170.270.10">
    <property type="entry name" value="SET domain"/>
    <property type="match status" value="1"/>
</dbReference>
<feature type="transmembrane region" description="Helical" evidence="2">
    <location>
        <begin position="311"/>
        <end position="329"/>
    </location>
</feature>
<organism evidence="4">
    <name type="scientific">Ananas comosus var. bracteatus</name>
    <name type="common">red pineapple</name>
    <dbReference type="NCBI Taxonomy" id="296719"/>
    <lineage>
        <taxon>Eukaryota</taxon>
        <taxon>Viridiplantae</taxon>
        <taxon>Streptophyta</taxon>
        <taxon>Embryophyta</taxon>
        <taxon>Tracheophyta</taxon>
        <taxon>Spermatophyta</taxon>
        <taxon>Magnoliopsida</taxon>
        <taxon>Liliopsida</taxon>
        <taxon>Poales</taxon>
        <taxon>Bromeliaceae</taxon>
        <taxon>Bromelioideae</taxon>
        <taxon>Ananas</taxon>
    </lineage>
</organism>
<dbReference type="EMBL" id="CAJEUB010000010">
    <property type="protein sequence ID" value="CAD1846034.1"/>
    <property type="molecule type" value="Genomic_DNA"/>
</dbReference>
<keyword evidence="2" id="KW-1133">Transmembrane helix</keyword>
<keyword evidence="2" id="KW-0812">Transmembrane</keyword>
<dbReference type="AlphaFoldDB" id="A0A6V7QS84"/>
<dbReference type="Pfam" id="PF24938">
    <property type="entry name" value="DUF7755"/>
    <property type="match status" value="1"/>
</dbReference>
<sequence>MAVYAKHPIPSIRFEIPTRWSSIDNMAKVYLRVPLIVRMFNKQKARPQIVAWSKNSSFQDFQVFAKPSHLLPASEATTYSKFVPEEIFSSLELDKSDSLYIVELRTSRDFGSCLRDMNAAILLCLIDVNGVSLLQRIPSISLANSGQDKEMSSPESVHFRRGSADVVTFKGSKLGKIEALWIGLESGSWRVDGVHLTVINGTSTMPKFSEETSEVQFDGLQCKFEANNILLGEGGVSMAELRPVLAEELHGNTFPHQLNAWSSSNIFSSHEMSNEDGMREYADLKLSLLLYDLILISTGFTTFTLCSNEKAAYSFLVGGIGGFLYLLLLQRSVDGLSATESASGEAFGGLKRPWLGLALIMAASVVAVKYGIGGNTVALTPTDLFIGVAGFLASKIAVMLCAVRRRTTSELRRMLCRQNINPPPLRSVSTAAGAGAGAGDPPTRPGPPPIRVALTESAGRGVFATRAIGAGELVHSAKPLVAHPSPSHLRKVCYYCLRKKGSEASLISDEIAGEDLGSNPTSYYFCSESCVEPSKIFYEVERRADWALYDDHCRLRGLKYPLMVKRLACMVISGAVPADTVDILQPATLPQEALLESQFSLTRLVVLTKQWYINVLARIRINAFRIELVGGSHEDLFTSAAALVGSDVSVGNAVYMVPSFYNHDCDPNAHIVWLDNADAKLKALRDIEEGEELRICYIDASMNLDARQKILAEGFGFQCNCLRCLSGD</sequence>
<keyword evidence="2" id="KW-0472">Membrane</keyword>
<dbReference type="SUPFAM" id="SSF82199">
    <property type="entry name" value="SET domain"/>
    <property type="match status" value="1"/>
</dbReference>
<dbReference type="PANTHER" id="PTHR36330">
    <property type="entry name" value="LIPASE/LIPOOXYGENASE, PLAT/LH2 FAMILY PROTEIN"/>
    <property type="match status" value="1"/>
</dbReference>
<evidence type="ECO:0000259" key="3">
    <source>
        <dbReference type="PROSITE" id="PS50280"/>
    </source>
</evidence>
<feature type="transmembrane region" description="Helical" evidence="2">
    <location>
        <begin position="384"/>
        <end position="403"/>
    </location>
</feature>
<name>A0A6V7QS84_ANACO</name>
<dbReference type="PANTHER" id="PTHR36330:SF2">
    <property type="entry name" value="LIPASE_LIPOOXYGENASE, PLAT_LH2 FAMILY PROTEIN"/>
    <property type="match status" value="1"/>
</dbReference>
<dbReference type="CDD" id="cd20071">
    <property type="entry name" value="SET_SMYD"/>
    <property type="match status" value="1"/>
</dbReference>
<dbReference type="PROSITE" id="PS50280">
    <property type="entry name" value="SET"/>
    <property type="match status" value="1"/>
</dbReference>
<dbReference type="Pfam" id="PF00856">
    <property type="entry name" value="SET"/>
    <property type="match status" value="1"/>
</dbReference>
<reference evidence="4" key="1">
    <citation type="submission" date="2020-07" db="EMBL/GenBank/DDBJ databases">
        <authorList>
            <person name="Lin J."/>
        </authorList>
    </citation>
    <scope>NUCLEOTIDE SEQUENCE</scope>
</reference>
<proteinExistence type="predicted"/>
<gene>
    <name evidence="4" type="ORF">CB5_LOCUS29245</name>
</gene>
<dbReference type="SMART" id="SM00317">
    <property type="entry name" value="SET"/>
    <property type="match status" value="1"/>
</dbReference>
<dbReference type="InterPro" id="IPR046341">
    <property type="entry name" value="SET_dom_sf"/>
</dbReference>
<dbReference type="InterPro" id="IPR001214">
    <property type="entry name" value="SET_dom"/>
</dbReference>
<dbReference type="InterPro" id="IPR056657">
    <property type="entry name" value="DUF7755"/>
</dbReference>
<feature type="region of interest" description="Disordered" evidence="1">
    <location>
        <begin position="426"/>
        <end position="449"/>
    </location>
</feature>
<feature type="transmembrane region" description="Helical" evidence="2">
    <location>
        <begin position="354"/>
        <end position="372"/>
    </location>
</feature>
<evidence type="ECO:0000256" key="2">
    <source>
        <dbReference type="SAM" id="Phobius"/>
    </source>
</evidence>
<feature type="domain" description="SET" evidence="3">
    <location>
        <begin position="448"/>
        <end position="698"/>
    </location>
</feature>
<accession>A0A6V7QS84</accession>
<feature type="transmembrane region" description="Helical" evidence="2">
    <location>
        <begin position="288"/>
        <end position="305"/>
    </location>
</feature>
<protein>
    <recommendedName>
        <fullName evidence="3">SET domain-containing protein</fullName>
    </recommendedName>
</protein>